<evidence type="ECO:0000313" key="3">
    <source>
        <dbReference type="Proteomes" id="UP000235145"/>
    </source>
</evidence>
<comment type="caution">
    <text evidence="2">The sequence shown here is derived from an EMBL/GenBank/DDBJ whole genome shotgun (WGS) entry which is preliminary data.</text>
</comment>
<dbReference type="PANTHER" id="PTHR27003">
    <property type="entry name" value="OS07G0166700 PROTEIN"/>
    <property type="match status" value="1"/>
</dbReference>
<dbReference type="AlphaFoldDB" id="A0A9R1UIG0"/>
<feature type="domain" description="Protein kinase" evidence="1">
    <location>
        <begin position="1"/>
        <end position="279"/>
    </location>
</feature>
<dbReference type="Gene3D" id="3.30.200.20">
    <property type="entry name" value="Phosphorylase Kinase, domain 1"/>
    <property type="match status" value="1"/>
</dbReference>
<protein>
    <recommendedName>
        <fullName evidence="1">Protein kinase domain-containing protein</fullName>
    </recommendedName>
</protein>
<dbReference type="SUPFAM" id="SSF56112">
    <property type="entry name" value="Protein kinase-like (PK-like)"/>
    <property type="match status" value="1"/>
</dbReference>
<sequence length="337" mass="39238">MRISNSTDGDQPGHIKLQFRNSGWRWWIWYETPLVAVKRLDRNDYQGNKEFLNELNLVASFDHSNIIRFIGYCDDENEKIIVCTYARNGSLDYHLQNLNMRWRLTSKQRLKICLGAARGIKYLNSGRVCSEVIHRDMKSANILLDDNMDTKICDFGLSRLDSTNQSDTGVVTKVAGTRFYMDPVCNKKSRLIKESDIYSFGVVMFEMSSGMMAYIPSRIEDSKEQYLIDIVRSYYDDHKFVDKLIDSAIKGQIDMSSFDKFNKIAHECISLDISLQMWIMFVKIRDLEIQLVNEASIFWILKVVWWMMKPFPGQCQTLIASQRSQGGGVRFSRDKHF</sequence>
<dbReference type="PROSITE" id="PS50011">
    <property type="entry name" value="PROTEIN_KINASE_DOM"/>
    <property type="match status" value="1"/>
</dbReference>
<dbReference type="EMBL" id="NBSK02000009">
    <property type="protein sequence ID" value="KAJ0187707.1"/>
    <property type="molecule type" value="Genomic_DNA"/>
</dbReference>
<dbReference type="PANTHER" id="PTHR27003:SF359">
    <property type="entry name" value="SERINE_THREONINE-PROTEIN KINASE UNC-51-RELATED"/>
    <property type="match status" value="1"/>
</dbReference>
<dbReference type="SMART" id="SM00220">
    <property type="entry name" value="S_TKc"/>
    <property type="match status" value="1"/>
</dbReference>
<dbReference type="InterPro" id="IPR000719">
    <property type="entry name" value="Prot_kinase_dom"/>
</dbReference>
<evidence type="ECO:0000259" key="1">
    <source>
        <dbReference type="PROSITE" id="PS50011"/>
    </source>
</evidence>
<dbReference type="GO" id="GO:0004714">
    <property type="term" value="F:transmembrane receptor protein tyrosine kinase activity"/>
    <property type="evidence" value="ECO:0007669"/>
    <property type="project" value="InterPro"/>
</dbReference>
<dbReference type="Proteomes" id="UP000235145">
    <property type="component" value="Unassembled WGS sequence"/>
</dbReference>
<dbReference type="GO" id="GO:0005524">
    <property type="term" value="F:ATP binding"/>
    <property type="evidence" value="ECO:0007669"/>
    <property type="project" value="InterPro"/>
</dbReference>
<dbReference type="InterPro" id="IPR045272">
    <property type="entry name" value="ANXUR1/2-like"/>
</dbReference>
<evidence type="ECO:0000313" key="2">
    <source>
        <dbReference type="EMBL" id="KAJ0187707.1"/>
    </source>
</evidence>
<dbReference type="GO" id="GO:0004672">
    <property type="term" value="F:protein kinase activity"/>
    <property type="evidence" value="ECO:0000318"/>
    <property type="project" value="GO_Central"/>
</dbReference>
<name>A0A9R1UIG0_LACSA</name>
<reference evidence="2 3" key="1">
    <citation type="journal article" date="2017" name="Nat. Commun.">
        <title>Genome assembly with in vitro proximity ligation data and whole-genome triplication in lettuce.</title>
        <authorList>
            <person name="Reyes-Chin-Wo S."/>
            <person name="Wang Z."/>
            <person name="Yang X."/>
            <person name="Kozik A."/>
            <person name="Arikit S."/>
            <person name="Song C."/>
            <person name="Xia L."/>
            <person name="Froenicke L."/>
            <person name="Lavelle D.O."/>
            <person name="Truco M.J."/>
            <person name="Xia R."/>
            <person name="Zhu S."/>
            <person name="Xu C."/>
            <person name="Xu H."/>
            <person name="Xu X."/>
            <person name="Cox K."/>
            <person name="Korf I."/>
            <person name="Meyers B.C."/>
            <person name="Michelmore R.W."/>
        </authorList>
    </citation>
    <scope>NUCLEOTIDE SEQUENCE [LARGE SCALE GENOMIC DNA]</scope>
    <source>
        <strain evidence="3">cv. Salinas</strain>
        <tissue evidence="2">Seedlings</tissue>
    </source>
</reference>
<keyword evidence="3" id="KW-1185">Reference proteome</keyword>
<dbReference type="InterPro" id="IPR011009">
    <property type="entry name" value="Kinase-like_dom_sf"/>
</dbReference>
<dbReference type="PROSITE" id="PS00108">
    <property type="entry name" value="PROTEIN_KINASE_ST"/>
    <property type="match status" value="1"/>
</dbReference>
<dbReference type="Gene3D" id="1.10.510.10">
    <property type="entry name" value="Transferase(Phosphotransferase) domain 1"/>
    <property type="match status" value="1"/>
</dbReference>
<gene>
    <name evidence="2" type="ORF">LSAT_V11C900475070</name>
</gene>
<dbReference type="GO" id="GO:0005886">
    <property type="term" value="C:plasma membrane"/>
    <property type="evidence" value="ECO:0000318"/>
    <property type="project" value="GO_Central"/>
</dbReference>
<organism evidence="2 3">
    <name type="scientific">Lactuca sativa</name>
    <name type="common">Garden lettuce</name>
    <dbReference type="NCBI Taxonomy" id="4236"/>
    <lineage>
        <taxon>Eukaryota</taxon>
        <taxon>Viridiplantae</taxon>
        <taxon>Streptophyta</taxon>
        <taxon>Embryophyta</taxon>
        <taxon>Tracheophyta</taxon>
        <taxon>Spermatophyta</taxon>
        <taxon>Magnoliopsida</taxon>
        <taxon>eudicotyledons</taxon>
        <taxon>Gunneridae</taxon>
        <taxon>Pentapetalae</taxon>
        <taxon>asterids</taxon>
        <taxon>campanulids</taxon>
        <taxon>Asterales</taxon>
        <taxon>Asteraceae</taxon>
        <taxon>Cichorioideae</taxon>
        <taxon>Cichorieae</taxon>
        <taxon>Lactucinae</taxon>
        <taxon>Lactuca</taxon>
    </lineage>
</organism>
<dbReference type="InterPro" id="IPR001245">
    <property type="entry name" value="Ser-Thr/Tyr_kinase_cat_dom"/>
</dbReference>
<dbReference type="Pfam" id="PF07714">
    <property type="entry name" value="PK_Tyr_Ser-Thr"/>
    <property type="match status" value="1"/>
</dbReference>
<proteinExistence type="predicted"/>
<dbReference type="InterPro" id="IPR008271">
    <property type="entry name" value="Ser/Thr_kinase_AS"/>
</dbReference>
<accession>A0A9R1UIG0</accession>